<keyword evidence="1" id="KW-0812">Transmembrane</keyword>
<comment type="caution">
    <text evidence="2">The sequence shown here is derived from an EMBL/GenBank/DDBJ whole genome shotgun (WGS) entry which is preliminary data.</text>
</comment>
<keyword evidence="1" id="KW-0472">Membrane</keyword>
<sequence>MLSRMYDSFIAVAGIILGLVLLARLGWAAIHGFEPANDFDRARVADGTYWPGITFFLGSLLFAIVVVARIAFIQWRLHRKLKQMDREFYLKNGIPPQTPQRKRRDRP</sequence>
<accession>A0ABS5BXM4</accession>
<keyword evidence="3" id="KW-1185">Reference proteome</keyword>
<organism evidence="2 3">
    <name type="scientific">Gemmata palustris</name>
    <dbReference type="NCBI Taxonomy" id="2822762"/>
    <lineage>
        <taxon>Bacteria</taxon>
        <taxon>Pseudomonadati</taxon>
        <taxon>Planctomycetota</taxon>
        <taxon>Planctomycetia</taxon>
        <taxon>Gemmatales</taxon>
        <taxon>Gemmataceae</taxon>
        <taxon>Gemmata</taxon>
    </lineage>
</organism>
<protein>
    <submittedName>
        <fullName evidence="2">Uncharacterized protein</fullName>
    </submittedName>
</protein>
<reference evidence="2 3" key="1">
    <citation type="submission" date="2021-04" db="EMBL/GenBank/DDBJ databases">
        <authorList>
            <person name="Ivanova A."/>
        </authorList>
    </citation>
    <scope>NUCLEOTIDE SEQUENCE [LARGE SCALE GENOMIC DNA]</scope>
    <source>
        <strain evidence="2 3">G18</strain>
    </source>
</reference>
<evidence type="ECO:0000313" key="2">
    <source>
        <dbReference type="EMBL" id="MBP3958413.1"/>
    </source>
</evidence>
<keyword evidence="1" id="KW-1133">Transmembrane helix</keyword>
<evidence type="ECO:0000256" key="1">
    <source>
        <dbReference type="SAM" id="Phobius"/>
    </source>
</evidence>
<name>A0ABS5BXM4_9BACT</name>
<dbReference type="RefSeq" id="WP_210658381.1">
    <property type="nucleotide sequence ID" value="NZ_JAGKQQ010000001.1"/>
</dbReference>
<proteinExistence type="predicted"/>
<dbReference type="EMBL" id="JAGKQQ010000001">
    <property type="protein sequence ID" value="MBP3958413.1"/>
    <property type="molecule type" value="Genomic_DNA"/>
</dbReference>
<feature type="transmembrane region" description="Helical" evidence="1">
    <location>
        <begin position="52"/>
        <end position="72"/>
    </location>
</feature>
<dbReference type="Proteomes" id="UP000676565">
    <property type="component" value="Unassembled WGS sequence"/>
</dbReference>
<gene>
    <name evidence="2" type="ORF">J8F10_24450</name>
</gene>
<evidence type="ECO:0000313" key="3">
    <source>
        <dbReference type="Proteomes" id="UP000676565"/>
    </source>
</evidence>